<evidence type="ECO:0000256" key="1">
    <source>
        <dbReference type="ARBA" id="ARBA00022441"/>
    </source>
</evidence>
<reference evidence="4 5" key="1">
    <citation type="journal article" date="2023" name="Arcadia Sci">
        <title>De novo assembly of a long-read Amblyomma americanum tick genome.</title>
        <authorList>
            <person name="Chou S."/>
            <person name="Poskanzer K.E."/>
            <person name="Rollins M."/>
            <person name="Thuy-Boun P.S."/>
        </authorList>
    </citation>
    <scope>NUCLEOTIDE SEQUENCE [LARGE SCALE GENOMIC DNA]</scope>
    <source>
        <strain evidence="4">F_SG_1</strain>
        <tissue evidence="4">Salivary glands</tissue>
    </source>
</reference>
<dbReference type="PANTHER" id="PTHR24412">
    <property type="entry name" value="KELCH PROTEIN"/>
    <property type="match status" value="1"/>
</dbReference>
<dbReference type="SMART" id="SM00875">
    <property type="entry name" value="BACK"/>
    <property type="match status" value="1"/>
</dbReference>
<accession>A0AAQ4DYI6</accession>
<evidence type="ECO:0000313" key="5">
    <source>
        <dbReference type="Proteomes" id="UP001321473"/>
    </source>
</evidence>
<dbReference type="AlphaFoldDB" id="A0AAQ4DYI6"/>
<keyword evidence="5" id="KW-1185">Reference proteome</keyword>
<dbReference type="Pfam" id="PF07707">
    <property type="entry name" value="BACK"/>
    <property type="match status" value="1"/>
</dbReference>
<sequence length="134" mass="15556">MTPFRRESADREAVTEKCRETGGGLRVEVAEECVSEGEEFLGLTASQLVSLVRRDELNVRCESEVFNAVLRWVRYDEARRRSKMADVLYAVRCHFLTPRFLMHQLQTCDLVRSMPQCSDYLHRIIQVCDVSPRT</sequence>
<dbReference type="InterPro" id="IPR011705">
    <property type="entry name" value="BACK"/>
</dbReference>
<keyword evidence="1" id="KW-0880">Kelch repeat</keyword>
<dbReference type="FunFam" id="1.25.40.420:FF:000001">
    <property type="entry name" value="Kelch-like family member 12"/>
    <property type="match status" value="1"/>
</dbReference>
<dbReference type="Proteomes" id="UP001321473">
    <property type="component" value="Unassembled WGS sequence"/>
</dbReference>
<proteinExistence type="predicted"/>
<evidence type="ECO:0000256" key="2">
    <source>
        <dbReference type="ARBA" id="ARBA00022737"/>
    </source>
</evidence>
<keyword evidence="2" id="KW-0677">Repeat</keyword>
<comment type="caution">
    <text evidence="4">The sequence shown here is derived from an EMBL/GenBank/DDBJ whole genome shotgun (WGS) entry which is preliminary data.</text>
</comment>
<dbReference type="PANTHER" id="PTHR24412:SF401">
    <property type="entry name" value="FI11917P"/>
    <property type="match status" value="1"/>
</dbReference>
<protein>
    <recommendedName>
        <fullName evidence="3">BACK domain-containing protein</fullName>
    </recommendedName>
</protein>
<name>A0AAQ4DYI6_AMBAM</name>
<evidence type="ECO:0000259" key="3">
    <source>
        <dbReference type="SMART" id="SM00875"/>
    </source>
</evidence>
<gene>
    <name evidence="4" type="ORF">V5799_005696</name>
</gene>
<dbReference type="Gene3D" id="1.25.40.420">
    <property type="match status" value="1"/>
</dbReference>
<dbReference type="EMBL" id="JARKHS020025391">
    <property type="protein sequence ID" value="KAK8767526.1"/>
    <property type="molecule type" value="Genomic_DNA"/>
</dbReference>
<evidence type="ECO:0000313" key="4">
    <source>
        <dbReference type="EMBL" id="KAK8767526.1"/>
    </source>
</evidence>
<organism evidence="4 5">
    <name type="scientific">Amblyomma americanum</name>
    <name type="common">Lone star tick</name>
    <dbReference type="NCBI Taxonomy" id="6943"/>
    <lineage>
        <taxon>Eukaryota</taxon>
        <taxon>Metazoa</taxon>
        <taxon>Ecdysozoa</taxon>
        <taxon>Arthropoda</taxon>
        <taxon>Chelicerata</taxon>
        <taxon>Arachnida</taxon>
        <taxon>Acari</taxon>
        <taxon>Parasitiformes</taxon>
        <taxon>Ixodida</taxon>
        <taxon>Ixodoidea</taxon>
        <taxon>Ixodidae</taxon>
        <taxon>Amblyomminae</taxon>
        <taxon>Amblyomma</taxon>
    </lineage>
</organism>
<feature type="domain" description="BACK" evidence="3">
    <location>
        <begin position="18"/>
        <end position="106"/>
    </location>
</feature>